<dbReference type="FunFam" id="2.60.40.60:FF:000140">
    <property type="entry name" value="Dachsous cadherin-related 1"/>
    <property type="match status" value="1"/>
</dbReference>
<dbReference type="GO" id="GO:0007399">
    <property type="term" value="P:nervous system development"/>
    <property type="evidence" value="ECO:0007669"/>
    <property type="project" value="UniProtKB-ARBA"/>
</dbReference>
<name>A0A9J6C2V3_POLVA</name>
<feature type="domain" description="Cadherin" evidence="16">
    <location>
        <begin position="861"/>
        <end position="984"/>
    </location>
</feature>
<feature type="domain" description="Cadherin" evidence="16">
    <location>
        <begin position="2903"/>
        <end position="2996"/>
    </location>
</feature>
<feature type="domain" description="Cadherin" evidence="16">
    <location>
        <begin position="757"/>
        <end position="860"/>
    </location>
</feature>
<feature type="compositionally biased region" description="Polar residues" evidence="14">
    <location>
        <begin position="3386"/>
        <end position="3397"/>
    </location>
</feature>
<evidence type="ECO:0000313" key="17">
    <source>
        <dbReference type="EMBL" id="KAG5676508.1"/>
    </source>
</evidence>
<evidence type="ECO:0000256" key="8">
    <source>
        <dbReference type="ARBA" id="ARBA00022889"/>
    </source>
</evidence>
<feature type="domain" description="Cadherin" evidence="16">
    <location>
        <begin position="108"/>
        <end position="219"/>
    </location>
</feature>
<feature type="domain" description="Cadherin" evidence="16">
    <location>
        <begin position="2124"/>
        <end position="2239"/>
    </location>
</feature>
<evidence type="ECO:0000256" key="2">
    <source>
        <dbReference type="ARBA" id="ARBA00022475"/>
    </source>
</evidence>
<feature type="compositionally biased region" description="Low complexity" evidence="14">
    <location>
        <begin position="3398"/>
        <end position="3415"/>
    </location>
</feature>
<feature type="domain" description="Cadherin" evidence="16">
    <location>
        <begin position="1683"/>
        <end position="1806"/>
    </location>
</feature>
<dbReference type="FunFam" id="2.60.40.60:FF:000353">
    <property type="entry name" value="Dachsous, isoform B"/>
    <property type="match status" value="1"/>
</dbReference>
<dbReference type="GO" id="GO:0007163">
    <property type="term" value="P:establishment or maintenance of cell polarity"/>
    <property type="evidence" value="ECO:0007669"/>
    <property type="project" value="UniProtKB-ARBA"/>
</dbReference>
<dbReference type="GO" id="GO:0007156">
    <property type="term" value="P:homophilic cell adhesion via plasma membrane adhesion molecules"/>
    <property type="evidence" value="ECO:0007669"/>
    <property type="project" value="InterPro"/>
</dbReference>
<feature type="domain" description="Cadherin" evidence="16">
    <location>
        <begin position="1912"/>
        <end position="2016"/>
    </location>
</feature>
<dbReference type="EMBL" id="JADBJN010000002">
    <property type="protein sequence ID" value="KAG5676508.1"/>
    <property type="molecule type" value="Genomic_DNA"/>
</dbReference>
<evidence type="ECO:0000256" key="15">
    <source>
        <dbReference type="SAM" id="Phobius"/>
    </source>
</evidence>
<dbReference type="SMART" id="SM00112">
    <property type="entry name" value="CA"/>
    <property type="match status" value="27"/>
</dbReference>
<feature type="domain" description="Cadherin" evidence="16">
    <location>
        <begin position="2561"/>
        <end position="2671"/>
    </location>
</feature>
<feature type="transmembrane region" description="Helical" evidence="15">
    <location>
        <begin position="3012"/>
        <end position="3037"/>
    </location>
</feature>
<feature type="domain" description="Cadherin" evidence="16">
    <location>
        <begin position="985"/>
        <end position="1113"/>
    </location>
</feature>
<feature type="domain" description="Cadherin" evidence="16">
    <location>
        <begin position="650"/>
        <end position="756"/>
    </location>
</feature>
<keyword evidence="12" id="KW-0325">Glycoprotein</keyword>
<evidence type="ECO:0000256" key="7">
    <source>
        <dbReference type="ARBA" id="ARBA00022837"/>
    </source>
</evidence>
<dbReference type="FunFam" id="2.60.40.60:FF:000135">
    <property type="entry name" value="cadherin-23 isoform X1"/>
    <property type="match status" value="1"/>
</dbReference>
<dbReference type="GO" id="GO:0005509">
    <property type="term" value="F:calcium ion binding"/>
    <property type="evidence" value="ECO:0007669"/>
    <property type="project" value="UniProtKB-UniRule"/>
</dbReference>
<dbReference type="InterPro" id="IPR015919">
    <property type="entry name" value="Cadherin-like_sf"/>
</dbReference>
<comment type="caution">
    <text evidence="17">The sequence shown here is derived from an EMBL/GenBank/DDBJ whole genome shotgun (WGS) entry which is preliminary data.</text>
</comment>
<dbReference type="FunFam" id="2.60.40.60:FF:000081">
    <property type="entry name" value="protocadherin Fat 4"/>
    <property type="match status" value="1"/>
</dbReference>
<keyword evidence="2" id="KW-1003">Cell membrane</keyword>
<reference evidence="17" key="1">
    <citation type="submission" date="2021-03" db="EMBL/GenBank/DDBJ databases">
        <title>Chromosome level genome of the anhydrobiotic midge Polypedilum vanderplanki.</title>
        <authorList>
            <person name="Yoshida Y."/>
            <person name="Kikawada T."/>
            <person name="Gusev O."/>
        </authorList>
    </citation>
    <scope>NUCLEOTIDE SEQUENCE</scope>
    <source>
        <strain evidence="17">NIAS01</strain>
        <tissue evidence="17">Whole body or cell culture</tissue>
    </source>
</reference>
<dbReference type="FunFam" id="2.60.40.60:FF:000092">
    <property type="entry name" value="Protocadherin 8"/>
    <property type="match status" value="1"/>
</dbReference>
<dbReference type="FunFam" id="2.60.40.60:FF:000116">
    <property type="entry name" value="Dachsous cadherin-related 2"/>
    <property type="match status" value="2"/>
</dbReference>
<gene>
    <name evidence="17" type="ORF">PVAND_006339</name>
</gene>
<dbReference type="FunFam" id="2.60.40.60:FF:000020">
    <property type="entry name" value="Dachsous cadherin-related 1b"/>
    <property type="match status" value="5"/>
</dbReference>
<feature type="domain" description="Cadherin" evidence="16">
    <location>
        <begin position="2780"/>
        <end position="2889"/>
    </location>
</feature>
<feature type="domain" description="Cadherin" evidence="16">
    <location>
        <begin position="2456"/>
        <end position="2560"/>
    </location>
</feature>
<sequence length="3449" mass="379694">MSSHHASGEYVRELEVSEGVPIGHQIGFIGDIPQAVGSGPPYLIVPVPGSFVNSDLAIDHTTGEVRTKVQLDREVKASYSLVAIPLSGPNIRVTIRVLDENDNAPTFPTPVMNIEFPENTPRDVKRTLNPAKDLDLGRFNTQRYNIVSGNVNNAFRLSSHRERDGVLYLDLQINGFLDRETTPAYSVLIEALDGGSPPLRGQMTVNITIIDVNDNQPLFNQSRYFATIPENATIGTSILQVYATDTDAGDNGLIEYSINRRQSDKEQMFRIDPSTGLIVVNKALDFEQKELHELVVVAKDNGVQPLETTTFVSIRVTDVNDNQPVINVIFLSDDATPKISESAQPGEFIARISVNDPDSKTEYSNVNVTLNGGDGHFGLTTRDNIIYLVIVSLPLDREIQPNYTLNVIATDTGNPPLHASKTIYLRVTDINDNVPQFEQEVYYANVMEGADDPGTSVLQVVAIDRDEGNNSAIIYSIIDTPNTHSQWFQIDANSGLITTRAHIDCETEPVPKLTVMAKDNGYPPLSSTAMVLVTVHDVNDNEPIFDQSFYNVSVAENEAKGRCILKVSATDPDCGVNAIVNYTFGEGVKKMNNFEIRSDTGEICISGDLDYETRTSYEFPVIATDRGGLSTTAIVKIQVTDLNDNRPIFYPREYNVSLRESSTTSASVVVIAASDPDSGRFGTVTYRIVAGNDAGIFRIDRMTGEIFVTRPNMLSSRNQPYHRLNISAIDGGGLRTAVDAEVFISIIDSTQRPPIFDKTRYNFSVKEDAKRNTVVGTVSATSSNSGSRGAVRYSIYSGDPNGLFTIDSATGNIRVNNVLDHETKASVLLNIQATSGDPPSYGHAQVNIEIEDINDSVPSFESNFVKISVPENFELGVPLYVVSAWDRDSGKSGTVTYRLTSGSTTSSNSNYVTSNTLSSTLSSNNIFSIDSRTGHLTLAQHLDFETSQRHTLIVTAIDQGEPPLSSNLTILVEVQDVNDNSPIFERNEYTVKVFESIPINSQILQVNAVDMDTGNNARITYRIANPANETQTQKSKSQKNKKIVSNIHQMDVYDLFGIFPNSGWIYLRGTLDRETFDRYELTVLASDNGTPSATATARVIVNVMDANDNDPKFLQSSYEFTIEENLRRGSTVGIIHAIDDDFDINADIRYSLIPSNNSFQINEITGEIVTREPLDRELKSSYDLVAEARDQGTPYRSARVSVFVKVSDVNDNAPEIIDPQEDVVSVREEQPAGTEVVRVRAVDRDNGHNATITYSILKSRDTDDYGYEMFSIDPITGLIRTRMSLDHEEHTIYRLAVAATDDGKPPKQTSRVLRIEVLDLNDQRPTFTSSSLVFRVYEDVPVGYVVGSVGNSDYSEYDNAIVANEDMHITYTITPLTNDVIAGAFDMDRATGSLVVARQLDREQQSEFRLEIRALDISASNNPQSSAVTVKVEIADCNDNAPVWKYDPIIIEVAEDTAIGSLIYNFTATDVDSGSNSEIQYKLVKQVPSTDEHDVFAVDPLTGALTLVTPLDYEMLTEYILIVAATDQSSNATMRLTTSVTVHIIILDVNDHVPNFVQPNTKDTVVYLSDSATVGQLVTHVIAVDKDSGANGQISYNIISGNEDGRFNIDVEKGFIELAKPLIRKFESATRTINSQNSVSNLISGKYNLVVKASDRGSPIPKESRVNIKIIIQGSTSNPPRFLESVYYANVTENISIGSFVIRVNAKSFNIENGANLTYEIPKGIADDNFAVDSLRGIVTTKGTFDREIKDLYTFPIYVMEAVSTSSFKSTGMNGSKKSGKFYKAQFDMATIVVRVLDINDHTPEFRQGSCYPLTIPENSESSIIHRVVATDLDEGLNGEITYSITGGNTGNKFSIDMNTGELTARPLDRESHSRYFLQITAQDRGNPISYQSQCNISIIVEDENDNDPRFEMVKYNSSIAEDVPIGTSVLTVKAVDADLGINARITYTLANETEWLFNIDNRSGLITTAGLFDRERQHIYNFMVVATDGGRYDARSQRVPIQIVIDDVNDQVPVFDKYPFKVQVGALIQPGQQLVQVTATDADKGTNGDIVYTLLNDSISSKFRINPTTGILSATQSLASENGRLIHLEVIASDKGNPPLQTTGLIELSIGDIPQNHPVLLFPEESYNITLNENTEDGYLVLKLTAVRSDGRRPNKIFYSFGSNSDDDTFSIDSLTGEIRVQISKKLDYERFQRKNTVNKENGMHLVVVAKSEGAQTLYGYCEIHITLIDENDNAPRFTQQHYSAVVWEGNSKGTFVMQVTAHDADQGANSRVLYHIVDGNHDNAFIIEPAFSGIVKTNIVLDREIREKYRLKVIATDEGVPQMTGTATISIHVVDVNDNQPTFPPRSISVSEATEVGTVLTTLTANDVDTSPTITYSFLTSFNNETHFEDANDIATTIFSIDKFSGKVILQKPLDYEEQQEYTLRVIASDTAHVAQTRLTIRVLDANDNYPVFQQVAYHTSLPDEPGNPNVEIMTLNATDIDSGQNALVKYSIKNAMAGFSIGEESGILYANLSRIEMPLKNDIQLTVVASDSGIPSLSSTTTVRIHINFKSHIKPQYLQHQYRTTINENTPRGTIVTKLIDPAAEFSDFNGIFFEIISDDDEGMFEVTYPESYLILTKPLDREKNDYYHLRIQMMEVGMQSSLHKQDNSSIINVFVAVEDTNDEKPIFQPNKYEIELSESVPLRYSITKIIAIDNDQPNTPNSEVVYDITSGNDQGTFSIDLVSGVLSVNKILDYDTGIQNYMLIIRACDSAIIPFCSLQPMSINLKDENNHEPKFPVNEYVEFVGENEPIGVSVFTARATDLDAGEYGKVNYTISPTNGFTDSEDSWKKFKIDPISGVVNTNAIFDYEKQNRYIFDIVATDIGGKSKTVKTKIMIDGRDEFSPQFTERTYRFIVGTAYNLPVGYIIGHVTATDKDRGLDGRVVYQLTTQHAFFKVNRTTGAIMIKKKLDPSVSLESGRDISLVVTASSGRQGSLTNMTVVEVVFDPLVDPGTNLASNMNNESNGESGISGWIVGLLIVILFVVLIFGAIFAFVHMKNKRHRHVAKTGITNEAVGNSNSYVDPSVFDTIPIRGNSSGTGQFAPPKYDEIPPYAQHAASSNSGAATSELSTSEQSGSSGRGSAEDDGEDEEIRMINEGLRGGVHDGRLSDISVHNTQEYLARLGIVDTGATGNASNSSRRCSESMGLGSTKDSILHHQLPLHMFDEEEANDGDLTNLIYAKLNDVAAGSEADEAGTTAGSMNIGSTVDHVIMNNYNDVPVVVGGQGPTMNGSLSSIVHSEEELTGSYNWDYLLDWGPQYQPLAHVFSEIARLKDDTMSVHSGASAASSAKSKQSALHIKHIPPLITNVAPRSIPVLSTRGNMAHLSNAPNHFLLPRSREREQRSPISHDTNGVFNTSTAMSPSFSPSLSPLATRSPSISPHVNHVPGGHHLVSLPRQQQTQSRKHQM</sequence>
<keyword evidence="7 13" id="KW-0106">Calcium</keyword>
<evidence type="ECO:0000256" key="11">
    <source>
        <dbReference type="ARBA" id="ARBA00023157"/>
    </source>
</evidence>
<dbReference type="FunFam" id="2.60.40.60:FF:000060">
    <property type="entry name" value="Putative cadherin-23"/>
    <property type="match status" value="1"/>
</dbReference>
<feature type="domain" description="Cadherin" evidence="16">
    <location>
        <begin position="42"/>
        <end position="107"/>
    </location>
</feature>
<dbReference type="PANTHER" id="PTHR24026">
    <property type="entry name" value="FAT ATYPICAL CADHERIN-RELATED"/>
    <property type="match status" value="1"/>
</dbReference>
<dbReference type="Gene3D" id="4.10.900.10">
    <property type="entry name" value="TCF3-CBD (Catenin binding domain)"/>
    <property type="match status" value="1"/>
</dbReference>
<dbReference type="GO" id="GO:0009887">
    <property type="term" value="P:animal organ morphogenesis"/>
    <property type="evidence" value="ECO:0007669"/>
    <property type="project" value="UniProtKB-ARBA"/>
</dbReference>
<feature type="domain" description="Cadherin" evidence="16">
    <location>
        <begin position="1445"/>
        <end position="1556"/>
    </location>
</feature>
<feature type="compositionally biased region" description="Low complexity" evidence="14">
    <location>
        <begin position="3109"/>
        <end position="3123"/>
    </location>
</feature>
<dbReference type="PROSITE" id="PS00232">
    <property type="entry name" value="CADHERIN_1"/>
    <property type="match status" value="12"/>
</dbReference>
<feature type="domain" description="Cadherin" evidence="16">
    <location>
        <begin position="2672"/>
        <end position="2779"/>
    </location>
</feature>
<keyword evidence="6" id="KW-0677">Repeat</keyword>
<dbReference type="FunFam" id="2.60.40.60:FF:000211">
    <property type="entry name" value="Dachsous cadherin-related 2"/>
    <property type="match status" value="1"/>
</dbReference>
<dbReference type="FunFam" id="2.60.40.60:FF:000226">
    <property type="entry name" value="Dachsous, isoform B"/>
    <property type="match status" value="2"/>
</dbReference>
<evidence type="ECO:0000256" key="9">
    <source>
        <dbReference type="ARBA" id="ARBA00022989"/>
    </source>
</evidence>
<feature type="domain" description="Cadherin" evidence="16">
    <location>
        <begin position="1808"/>
        <end position="1911"/>
    </location>
</feature>
<feature type="domain" description="Cadherin" evidence="16">
    <location>
        <begin position="2344"/>
        <end position="2455"/>
    </location>
</feature>
<keyword evidence="18" id="KW-1185">Reference proteome</keyword>
<keyword evidence="8" id="KW-0130">Cell adhesion</keyword>
<feature type="domain" description="Cadherin" evidence="16">
    <location>
        <begin position="1328"/>
        <end position="1444"/>
    </location>
</feature>
<keyword evidence="9 15" id="KW-1133">Transmembrane helix</keyword>
<dbReference type="FunFam" id="2.60.40.60:FF:000007">
    <property type="entry name" value="Protocadherin alpha 2"/>
    <property type="match status" value="1"/>
</dbReference>
<keyword evidence="11" id="KW-1015">Disulfide bond</keyword>
<organism evidence="17 18">
    <name type="scientific">Polypedilum vanderplanki</name>
    <name type="common">Sleeping chironomid midge</name>
    <dbReference type="NCBI Taxonomy" id="319348"/>
    <lineage>
        <taxon>Eukaryota</taxon>
        <taxon>Metazoa</taxon>
        <taxon>Ecdysozoa</taxon>
        <taxon>Arthropoda</taxon>
        <taxon>Hexapoda</taxon>
        <taxon>Insecta</taxon>
        <taxon>Pterygota</taxon>
        <taxon>Neoptera</taxon>
        <taxon>Endopterygota</taxon>
        <taxon>Diptera</taxon>
        <taxon>Nematocera</taxon>
        <taxon>Chironomoidea</taxon>
        <taxon>Chironomidae</taxon>
        <taxon>Chironominae</taxon>
        <taxon>Polypedilum</taxon>
        <taxon>Polypedilum</taxon>
    </lineage>
</organism>
<evidence type="ECO:0000256" key="13">
    <source>
        <dbReference type="PROSITE-ProRule" id="PRU00043"/>
    </source>
</evidence>
<dbReference type="FunFam" id="2.60.40.60:FF:000102">
    <property type="entry name" value="Dachsous cadherin-related 1b"/>
    <property type="match status" value="1"/>
</dbReference>
<dbReference type="PANTHER" id="PTHR24026:SF126">
    <property type="entry name" value="PROTOCADHERIN FAT 4"/>
    <property type="match status" value="1"/>
</dbReference>
<dbReference type="InterPro" id="IPR002126">
    <property type="entry name" value="Cadherin-like_dom"/>
</dbReference>
<keyword evidence="3" id="KW-0245">EGF-like domain</keyword>
<feature type="domain" description="Cadherin" evidence="16">
    <location>
        <begin position="1218"/>
        <end position="1327"/>
    </location>
</feature>
<feature type="domain" description="Cadherin" evidence="16">
    <location>
        <begin position="1560"/>
        <end position="1682"/>
    </location>
</feature>
<evidence type="ECO:0000256" key="14">
    <source>
        <dbReference type="SAM" id="MobiDB-lite"/>
    </source>
</evidence>
<feature type="domain" description="Cadherin" evidence="16">
    <location>
        <begin position="2017"/>
        <end position="2121"/>
    </location>
</feature>
<feature type="domain" description="Cadherin" evidence="16">
    <location>
        <begin position="438"/>
        <end position="545"/>
    </location>
</feature>
<dbReference type="GO" id="GO:0005886">
    <property type="term" value="C:plasma membrane"/>
    <property type="evidence" value="ECO:0007669"/>
    <property type="project" value="UniProtKB-SubCell"/>
</dbReference>
<accession>A0A9J6C2V3</accession>
<dbReference type="InterPro" id="IPR020894">
    <property type="entry name" value="Cadherin_CS"/>
</dbReference>
<dbReference type="OrthoDB" id="6252479at2759"/>
<dbReference type="FunFam" id="2.60.40.60:FF:000024">
    <property type="entry name" value="FAT atypical cadherin 3"/>
    <property type="match status" value="1"/>
</dbReference>
<dbReference type="Pfam" id="PF00028">
    <property type="entry name" value="Cadherin"/>
    <property type="match status" value="26"/>
</dbReference>
<proteinExistence type="predicted"/>
<dbReference type="Proteomes" id="UP001107558">
    <property type="component" value="Chromosome 2"/>
</dbReference>
<evidence type="ECO:0000256" key="3">
    <source>
        <dbReference type="ARBA" id="ARBA00022536"/>
    </source>
</evidence>
<dbReference type="InterPro" id="IPR027397">
    <property type="entry name" value="Catenin-bd_sf"/>
</dbReference>
<feature type="region of interest" description="Disordered" evidence="14">
    <location>
        <begin position="3079"/>
        <end position="3131"/>
    </location>
</feature>
<feature type="domain" description="Cadherin" evidence="16">
    <location>
        <begin position="546"/>
        <end position="649"/>
    </location>
</feature>
<evidence type="ECO:0000256" key="4">
    <source>
        <dbReference type="ARBA" id="ARBA00022692"/>
    </source>
</evidence>
<feature type="domain" description="Cadherin" evidence="16">
    <location>
        <begin position="339"/>
        <end position="437"/>
    </location>
</feature>
<evidence type="ECO:0000256" key="12">
    <source>
        <dbReference type="ARBA" id="ARBA00023180"/>
    </source>
</evidence>
<keyword evidence="10 15" id="KW-0472">Membrane</keyword>
<evidence type="ECO:0000256" key="6">
    <source>
        <dbReference type="ARBA" id="ARBA00022737"/>
    </source>
</evidence>
<evidence type="ECO:0000256" key="5">
    <source>
        <dbReference type="ARBA" id="ARBA00022729"/>
    </source>
</evidence>
<dbReference type="PROSITE" id="PS50268">
    <property type="entry name" value="CADHERIN_2"/>
    <property type="match status" value="27"/>
</dbReference>
<evidence type="ECO:0000259" key="16">
    <source>
        <dbReference type="PROSITE" id="PS50268"/>
    </source>
</evidence>
<feature type="domain" description="Cadherin" evidence="16">
    <location>
        <begin position="220"/>
        <end position="326"/>
    </location>
</feature>
<protein>
    <recommendedName>
        <fullName evidence="16">Cadherin domain-containing protein</fullName>
    </recommendedName>
</protein>
<dbReference type="SUPFAM" id="SSF49313">
    <property type="entry name" value="Cadherin-like"/>
    <property type="match status" value="27"/>
</dbReference>
<dbReference type="GO" id="GO:0048729">
    <property type="term" value="P:tissue morphogenesis"/>
    <property type="evidence" value="ECO:0007669"/>
    <property type="project" value="UniProtKB-ARBA"/>
</dbReference>
<comment type="subcellular location">
    <subcellularLocation>
        <location evidence="1">Cell membrane</location>
        <topology evidence="1">Single-pass type I membrane protein</topology>
    </subcellularLocation>
</comment>
<dbReference type="GO" id="GO:0060429">
    <property type="term" value="P:epithelium development"/>
    <property type="evidence" value="ECO:0007669"/>
    <property type="project" value="UniProtKB-ARBA"/>
</dbReference>
<feature type="domain" description="Cadherin" evidence="16">
    <location>
        <begin position="2240"/>
        <end position="2345"/>
    </location>
</feature>
<evidence type="ECO:0000256" key="10">
    <source>
        <dbReference type="ARBA" id="ARBA00023136"/>
    </source>
</evidence>
<dbReference type="Gene3D" id="2.60.40.60">
    <property type="entry name" value="Cadherins"/>
    <property type="match status" value="27"/>
</dbReference>
<feature type="region of interest" description="Disordered" evidence="14">
    <location>
        <begin position="3368"/>
        <end position="3449"/>
    </location>
</feature>
<dbReference type="PRINTS" id="PR00205">
    <property type="entry name" value="CADHERIN"/>
</dbReference>
<keyword evidence="4 15" id="KW-0812">Transmembrane</keyword>
<feature type="domain" description="Cadherin" evidence="16">
    <location>
        <begin position="1114"/>
        <end position="1216"/>
    </location>
</feature>
<evidence type="ECO:0000256" key="1">
    <source>
        <dbReference type="ARBA" id="ARBA00004251"/>
    </source>
</evidence>
<dbReference type="CDD" id="cd11304">
    <property type="entry name" value="Cadherin_repeat"/>
    <property type="match status" value="27"/>
</dbReference>
<keyword evidence="5" id="KW-0732">Signal</keyword>
<evidence type="ECO:0000313" key="18">
    <source>
        <dbReference type="Proteomes" id="UP001107558"/>
    </source>
</evidence>